<dbReference type="EMBL" id="PQXI01000244">
    <property type="protein sequence ID" value="TGO21059.1"/>
    <property type="molecule type" value="Genomic_DNA"/>
</dbReference>
<name>A0A4Z1FCL9_9HELO</name>
<evidence type="ECO:0000313" key="2">
    <source>
        <dbReference type="Proteomes" id="UP000297910"/>
    </source>
</evidence>
<reference evidence="1 2" key="1">
    <citation type="submission" date="2017-12" db="EMBL/GenBank/DDBJ databases">
        <title>Comparative genomics of Botrytis spp.</title>
        <authorList>
            <person name="Valero-Jimenez C.A."/>
            <person name="Tapia P."/>
            <person name="Veloso J."/>
            <person name="Silva-Moreno E."/>
            <person name="Staats M."/>
            <person name="Valdes J.H."/>
            <person name="Van Kan J.A.L."/>
        </authorList>
    </citation>
    <scope>NUCLEOTIDE SEQUENCE [LARGE SCALE GENOMIC DNA]</scope>
    <source>
        <strain evidence="1 2">Bp0003</strain>
    </source>
</reference>
<protein>
    <submittedName>
        <fullName evidence="1">Uncharacterized protein</fullName>
    </submittedName>
</protein>
<gene>
    <name evidence="1" type="ORF">BPAE_0245g00090</name>
</gene>
<dbReference type="Proteomes" id="UP000297910">
    <property type="component" value="Unassembled WGS sequence"/>
</dbReference>
<keyword evidence="2" id="KW-1185">Reference proteome</keyword>
<comment type="caution">
    <text evidence="1">The sequence shown here is derived from an EMBL/GenBank/DDBJ whole genome shotgun (WGS) entry which is preliminary data.</text>
</comment>
<sequence length="307" mass="34300">MDQSQERKYSFQTRTFKNCRTNAAYIPGMPTMSVPVNNEFETVAEFVARYNANKNRWEYLARTEKLKDPPITKDNLCELGQLRIPTGVNQHGWIKPSEDLFKERPEIYESWESKIKSFRGGEEVIEAKALSNAFMNDSDSTFIHVTQHYIGPNLYILEPTLRNDPSQPVPPHSGAQQSVQLFADTAGSFLAMPSQTPDFQRHSKLNDGPINPDTLSSIFQSSITNGDSQLSPQSKGNQQIVYPAITTTGSSLVTPVQIHRRRSGSIFSDDPIDPDTLFLIPPQTPPGSSSSSSATLGATTEPFGWWW</sequence>
<proteinExistence type="predicted"/>
<evidence type="ECO:0000313" key="1">
    <source>
        <dbReference type="EMBL" id="TGO21059.1"/>
    </source>
</evidence>
<organism evidence="1 2">
    <name type="scientific">Botrytis paeoniae</name>
    <dbReference type="NCBI Taxonomy" id="278948"/>
    <lineage>
        <taxon>Eukaryota</taxon>
        <taxon>Fungi</taxon>
        <taxon>Dikarya</taxon>
        <taxon>Ascomycota</taxon>
        <taxon>Pezizomycotina</taxon>
        <taxon>Leotiomycetes</taxon>
        <taxon>Helotiales</taxon>
        <taxon>Sclerotiniaceae</taxon>
        <taxon>Botrytis</taxon>
    </lineage>
</organism>
<accession>A0A4Z1FCL9</accession>
<dbReference type="AlphaFoldDB" id="A0A4Z1FCL9"/>